<dbReference type="PROSITE" id="PS51192">
    <property type="entry name" value="HELICASE_ATP_BIND_1"/>
    <property type="match status" value="1"/>
</dbReference>
<dbReference type="PANTHER" id="PTHR45766">
    <property type="entry name" value="DNA ANNEALING HELICASE AND ENDONUCLEASE ZRANB3 FAMILY MEMBER"/>
    <property type="match status" value="1"/>
</dbReference>
<dbReference type="PRINTS" id="PR00379">
    <property type="entry name" value="INTEIN"/>
</dbReference>
<evidence type="ECO:0000256" key="3">
    <source>
        <dbReference type="ARBA" id="ARBA00023000"/>
    </source>
</evidence>
<evidence type="ECO:0000256" key="1">
    <source>
        <dbReference type="ARBA" id="ARBA00022801"/>
    </source>
</evidence>
<accession>A0ABX2YFL9</accession>
<dbReference type="RefSeq" id="WP_139107633.1">
    <property type="nucleotide sequence ID" value="NZ_MAQA01000003.1"/>
</dbReference>
<dbReference type="Gene3D" id="3.40.50.10810">
    <property type="entry name" value="Tandem AAA-ATPase domain"/>
    <property type="match status" value="1"/>
</dbReference>
<dbReference type="SMART" id="SM00487">
    <property type="entry name" value="DEXDc"/>
    <property type="match status" value="1"/>
</dbReference>
<dbReference type="InterPro" id="IPR027417">
    <property type="entry name" value="P-loop_NTPase"/>
</dbReference>
<dbReference type="InterPro" id="IPR036844">
    <property type="entry name" value="Hint_dom_sf"/>
</dbReference>
<dbReference type="InterPro" id="IPR003587">
    <property type="entry name" value="Hint_dom_N"/>
</dbReference>
<dbReference type="PROSITE" id="PS50819">
    <property type="entry name" value="INTEIN_ENDONUCLEASE"/>
    <property type="match status" value="1"/>
</dbReference>
<dbReference type="PANTHER" id="PTHR45766:SF6">
    <property type="entry name" value="SWI_SNF-RELATED MATRIX-ASSOCIATED ACTIN-DEPENDENT REGULATOR OF CHROMATIN SUBFAMILY A-LIKE PROTEIN 1"/>
    <property type="match status" value="1"/>
</dbReference>
<evidence type="ECO:0000313" key="8">
    <source>
        <dbReference type="Proteomes" id="UP000093412"/>
    </source>
</evidence>
<keyword evidence="1" id="KW-0378">Hydrolase</keyword>
<dbReference type="PROSITE" id="PS50818">
    <property type="entry name" value="INTEIN_C_TER"/>
    <property type="match status" value="1"/>
</dbReference>
<evidence type="ECO:0000259" key="5">
    <source>
        <dbReference type="PROSITE" id="PS50819"/>
    </source>
</evidence>
<keyword evidence="2" id="KW-0068">Autocatalytic cleavage</keyword>
<dbReference type="Gene3D" id="3.40.50.300">
    <property type="entry name" value="P-loop containing nucleotide triphosphate hydrolases"/>
    <property type="match status" value="1"/>
</dbReference>
<dbReference type="Pfam" id="PF13403">
    <property type="entry name" value="Hint_2"/>
    <property type="match status" value="1"/>
</dbReference>
<feature type="region of interest" description="Disordered" evidence="4">
    <location>
        <begin position="16"/>
        <end position="52"/>
    </location>
</feature>
<dbReference type="CDD" id="cd00081">
    <property type="entry name" value="Hint"/>
    <property type="match status" value="1"/>
</dbReference>
<dbReference type="InterPro" id="IPR038718">
    <property type="entry name" value="SNF2-like_sf"/>
</dbReference>
<proteinExistence type="predicted"/>
<name>A0ABX2YFL9_9CELL</name>
<dbReference type="Proteomes" id="UP000093412">
    <property type="component" value="Unassembled WGS sequence"/>
</dbReference>
<dbReference type="InterPro" id="IPR000330">
    <property type="entry name" value="SNF2_N"/>
</dbReference>
<evidence type="ECO:0000259" key="6">
    <source>
        <dbReference type="PROSITE" id="PS51192"/>
    </source>
</evidence>
<organism evidence="7 8">
    <name type="scientific">Oerskovia enterophila</name>
    <dbReference type="NCBI Taxonomy" id="43678"/>
    <lineage>
        <taxon>Bacteria</taxon>
        <taxon>Bacillati</taxon>
        <taxon>Actinomycetota</taxon>
        <taxon>Actinomycetes</taxon>
        <taxon>Micrococcales</taxon>
        <taxon>Cellulomonadaceae</taxon>
        <taxon>Oerskovia</taxon>
    </lineage>
</organism>
<dbReference type="InterPro" id="IPR027434">
    <property type="entry name" value="Homing_endonucl"/>
</dbReference>
<sequence>MADDWWDMSAELSARAAAPTRASAAPPSLAPSTSTDGAASPGPQGPRPTATLGRTWVNPALALRFARGTLYPGTGQLLIDWIKKLPGRQWDPERSRWVVTGLGKNPTQILTAAGFDIDIRSKVRDPELATIDSLEDLQMPLAVREGPGTAAVIYPRLIGFDEASKVIPAAAEWDRGLGGWRTTCVDLAPLGVPRRGIVIGQDIVDVSLSEGNRVTTAVHLRTQAASVAASLGTNTDPEHLADLIAEVGDVPEWFGGGKLSPYAYQRAGAIAVAAGHSLLADAPGVGKTLSALAAAAIVGARRIVVLSPAKVISSWVWHSQTTEVATGGGAWDGQVVPIVAGRKEPALPDAGVVVLTDALIASRPALLDKLVTWAPDVMIYDEAHRAKQWASKRAVAARELAAATTGLRIAASGTPMNSSPEEMASQLEVTGHLGPVFGGHSNFLETYCRKNHFGAWVARKSELGRLKAALDEHVWVRRNKSDVLRDLPAKARFPMLIDVPLTEFRKAHTAVLDKIDLWLQTLPETLDSTNPEDVETVEEWARDQIGLMSPLRVAAGLAKVPAAAEYIGDWVAREGTHDPATGEVCIDRPLIVWAHHQDVATAMIEAAQDAVTDASLVRSIVGGTPQKVADAAVADFQAGKVAVIVLSITAAGVGLTLTRSSDVLFVETTYVNAEITQAEDRCVLEGQRVQTLRGPVPIEDVSLGDLVLTHKGNWRTVLDKWKRLARRYAPAGDEHRGLLTEVQYRGNHAPLAVTHDHEVWVRRRSGEVGWVPAATILPGDCIATPASTGGGLCTLTFPDKHRRWSLSEIEAWSSCSECGVTPVLARGLCARDYERYKVAHRKSFGAGSSLPPMERRPNGRYVPMPHTVTVDADFLSLCGWYVAEGFANVRSGKGSFISLSLHEDEMPIAEHFTQYLKDTFGINSSTVHAKDTKSIEWRAYSHDIASWFLEMFGHMAPNKRLPSWVFELSQEQQRTLLMAYVTGDGYVRRSANGSKERLSWSTTSSTLSGQLVVLSSACRYRIGVRNVHYKDRTIRGKRVGDSLAYIGEGMIDDAGAQRWIWRKVRRVVTRHARPDEWVWDLTVEGDESYVVEMAAVHNCHRIGTKRSVTIQTMIAPGTLDERIQAVLGSKSDVLDQVMTGGDNRAAVLDASSIEIDSPAQIISTLVWEAVARSSKTRRRSPQKIAA</sequence>
<keyword evidence="3" id="KW-0651">Protein splicing</keyword>
<dbReference type="SMART" id="SM00306">
    <property type="entry name" value="HintN"/>
    <property type="match status" value="1"/>
</dbReference>
<comment type="caution">
    <text evidence="7">The sequence shown here is derived from an EMBL/GenBank/DDBJ whole genome shotgun (WGS) entry which is preliminary data.</text>
</comment>
<evidence type="ECO:0000256" key="4">
    <source>
        <dbReference type="SAM" id="MobiDB-lite"/>
    </source>
</evidence>
<feature type="domain" description="DOD-type homing endonuclease" evidence="5">
    <location>
        <begin position="877"/>
        <end position="1014"/>
    </location>
</feature>
<dbReference type="InterPro" id="IPR006142">
    <property type="entry name" value="INTEIN"/>
</dbReference>
<gene>
    <name evidence="7" type="ORF">OERS_04120</name>
</gene>
<dbReference type="Gene3D" id="3.10.28.10">
    <property type="entry name" value="Homing endonucleases"/>
    <property type="match status" value="1"/>
</dbReference>
<reference evidence="7 8" key="1">
    <citation type="submission" date="2016-06" db="EMBL/GenBank/DDBJ databases">
        <title>Genome sequence of Oerskovia enterophila DSM 43852.</title>
        <authorList>
            <person name="Poehlein A."/>
            <person name="Jag V."/>
            <person name="Bengelsdorf F.R."/>
            <person name="Daniel R."/>
            <person name="Duerre P."/>
        </authorList>
    </citation>
    <scope>NUCLEOTIDE SEQUENCE [LARGE SCALE GENOMIC DNA]</scope>
    <source>
        <strain evidence="7 8">DSM 43852</strain>
    </source>
</reference>
<dbReference type="NCBIfam" id="TIGR01443">
    <property type="entry name" value="intein_Cterm"/>
    <property type="match status" value="1"/>
</dbReference>
<feature type="domain" description="Helicase ATP-binding" evidence="6">
    <location>
        <begin position="268"/>
        <end position="433"/>
    </location>
</feature>
<dbReference type="EMBL" id="MAQA01000003">
    <property type="protein sequence ID" value="OCI32820.1"/>
    <property type="molecule type" value="Genomic_DNA"/>
</dbReference>
<dbReference type="InterPro" id="IPR004042">
    <property type="entry name" value="Intein_endonuc_central"/>
</dbReference>
<dbReference type="Pfam" id="PF00176">
    <property type="entry name" value="SNF2-rel_dom"/>
    <property type="match status" value="1"/>
</dbReference>
<dbReference type="InterPro" id="IPR014001">
    <property type="entry name" value="Helicase_ATP-bd"/>
</dbReference>
<dbReference type="SUPFAM" id="SSF51294">
    <property type="entry name" value="Hedgehog/intein (Hint) domain"/>
    <property type="match status" value="1"/>
</dbReference>
<dbReference type="SUPFAM" id="SSF55608">
    <property type="entry name" value="Homing endonucleases"/>
    <property type="match status" value="1"/>
</dbReference>
<dbReference type="Gene3D" id="2.170.16.10">
    <property type="entry name" value="Hedgehog/Intein (Hint) domain"/>
    <property type="match status" value="1"/>
</dbReference>
<keyword evidence="8" id="KW-1185">Reference proteome</keyword>
<dbReference type="InterPro" id="IPR030934">
    <property type="entry name" value="Intein_C"/>
</dbReference>
<feature type="compositionally biased region" description="Low complexity" evidence="4">
    <location>
        <begin position="16"/>
        <end position="34"/>
    </location>
</feature>
<evidence type="ECO:0000313" key="7">
    <source>
        <dbReference type="EMBL" id="OCI32820.1"/>
    </source>
</evidence>
<dbReference type="InterPro" id="IPR028992">
    <property type="entry name" value="Hedgehog/Intein_dom"/>
</dbReference>
<dbReference type="SUPFAM" id="SSF52540">
    <property type="entry name" value="P-loop containing nucleoside triphosphate hydrolases"/>
    <property type="match status" value="2"/>
</dbReference>
<protein>
    <submittedName>
        <fullName evidence="7">Uncharacterized protein</fullName>
    </submittedName>
</protein>
<evidence type="ECO:0000256" key="2">
    <source>
        <dbReference type="ARBA" id="ARBA00022813"/>
    </source>
</evidence>